<comment type="caution">
    <text evidence="2">The sequence shown here is derived from an EMBL/GenBank/DDBJ whole genome shotgun (WGS) entry which is preliminary data.</text>
</comment>
<keyword evidence="3" id="KW-1185">Reference proteome</keyword>
<name>A0AAV7W515_PLEWA</name>
<evidence type="ECO:0000313" key="3">
    <source>
        <dbReference type="Proteomes" id="UP001066276"/>
    </source>
</evidence>
<dbReference type="Proteomes" id="UP001066276">
    <property type="component" value="Chromosome 1_2"/>
</dbReference>
<evidence type="ECO:0000256" key="1">
    <source>
        <dbReference type="SAM" id="MobiDB-lite"/>
    </source>
</evidence>
<sequence length="142" mass="16298">MVQRPWGEEKVGPSAAGWIASPWEDGRQTFQAKDAPQRLCDGRGVVPTGITVLGGQHSGTSEWHRRLFATPRWKPREEEAGKCENRQERAQGQLTSGEYEGDGLEAFWLEYDEESVEEGEIRDDMEKDEQDWWEGKTWLLTM</sequence>
<protein>
    <submittedName>
        <fullName evidence="2">Uncharacterized protein</fullName>
    </submittedName>
</protein>
<accession>A0AAV7W515</accession>
<evidence type="ECO:0000313" key="2">
    <source>
        <dbReference type="EMBL" id="KAJ1207204.1"/>
    </source>
</evidence>
<feature type="compositionally biased region" description="Basic and acidic residues" evidence="1">
    <location>
        <begin position="1"/>
        <end position="11"/>
    </location>
</feature>
<organism evidence="2 3">
    <name type="scientific">Pleurodeles waltl</name>
    <name type="common">Iberian ribbed newt</name>
    <dbReference type="NCBI Taxonomy" id="8319"/>
    <lineage>
        <taxon>Eukaryota</taxon>
        <taxon>Metazoa</taxon>
        <taxon>Chordata</taxon>
        <taxon>Craniata</taxon>
        <taxon>Vertebrata</taxon>
        <taxon>Euteleostomi</taxon>
        <taxon>Amphibia</taxon>
        <taxon>Batrachia</taxon>
        <taxon>Caudata</taxon>
        <taxon>Salamandroidea</taxon>
        <taxon>Salamandridae</taxon>
        <taxon>Pleurodelinae</taxon>
        <taxon>Pleurodeles</taxon>
    </lineage>
</organism>
<proteinExistence type="predicted"/>
<feature type="region of interest" description="Disordered" evidence="1">
    <location>
        <begin position="74"/>
        <end position="97"/>
    </location>
</feature>
<dbReference type="AlphaFoldDB" id="A0AAV7W515"/>
<feature type="region of interest" description="Disordered" evidence="1">
    <location>
        <begin position="1"/>
        <end position="22"/>
    </location>
</feature>
<dbReference type="EMBL" id="JANPWB010000002">
    <property type="protein sequence ID" value="KAJ1207204.1"/>
    <property type="molecule type" value="Genomic_DNA"/>
</dbReference>
<feature type="compositionally biased region" description="Basic and acidic residues" evidence="1">
    <location>
        <begin position="74"/>
        <end position="89"/>
    </location>
</feature>
<gene>
    <name evidence="2" type="ORF">NDU88_002596</name>
</gene>
<reference evidence="2" key="1">
    <citation type="journal article" date="2022" name="bioRxiv">
        <title>Sequencing and chromosome-scale assembly of the giantPleurodeles waltlgenome.</title>
        <authorList>
            <person name="Brown T."/>
            <person name="Elewa A."/>
            <person name="Iarovenko S."/>
            <person name="Subramanian E."/>
            <person name="Araus A.J."/>
            <person name="Petzold A."/>
            <person name="Susuki M."/>
            <person name="Suzuki K.-i.T."/>
            <person name="Hayashi T."/>
            <person name="Toyoda A."/>
            <person name="Oliveira C."/>
            <person name="Osipova E."/>
            <person name="Leigh N.D."/>
            <person name="Simon A."/>
            <person name="Yun M.H."/>
        </authorList>
    </citation>
    <scope>NUCLEOTIDE SEQUENCE</scope>
    <source>
        <strain evidence="2">20211129_DDA</strain>
        <tissue evidence="2">Liver</tissue>
    </source>
</reference>